<feature type="transmembrane region" description="Helical" evidence="1">
    <location>
        <begin position="33"/>
        <end position="55"/>
    </location>
</feature>
<keyword evidence="3" id="KW-1185">Reference proteome</keyword>
<proteinExistence type="predicted"/>
<feature type="transmembrane region" description="Helical" evidence="1">
    <location>
        <begin position="7"/>
        <end position="27"/>
    </location>
</feature>
<dbReference type="EMBL" id="LT629772">
    <property type="protein sequence ID" value="SDR84419.1"/>
    <property type="molecule type" value="Genomic_DNA"/>
</dbReference>
<accession>A0A1H1MEK7</accession>
<sequence>MISLVIRAALSMGILLVLTSVLLFLIVKPGSSQFVVTIINLIMGGVMIGVAIPLARRQSRRMSPKENQ</sequence>
<dbReference type="AlphaFoldDB" id="A0A1H1MEK7"/>
<dbReference type="Proteomes" id="UP000199103">
    <property type="component" value="Chromosome I"/>
</dbReference>
<evidence type="ECO:0000313" key="3">
    <source>
        <dbReference type="Proteomes" id="UP000199103"/>
    </source>
</evidence>
<name>A0A1H1MEK7_9ACTN</name>
<keyword evidence="1" id="KW-0472">Membrane</keyword>
<evidence type="ECO:0000256" key="1">
    <source>
        <dbReference type="SAM" id="Phobius"/>
    </source>
</evidence>
<keyword evidence="1" id="KW-1133">Transmembrane helix</keyword>
<protein>
    <submittedName>
        <fullName evidence="2">Uncharacterized protein</fullName>
    </submittedName>
</protein>
<dbReference type="STRING" id="630515.SAMN04489812_0086"/>
<evidence type="ECO:0000313" key="2">
    <source>
        <dbReference type="EMBL" id="SDR84419.1"/>
    </source>
</evidence>
<reference evidence="2 3" key="1">
    <citation type="submission" date="2016-10" db="EMBL/GenBank/DDBJ databases">
        <authorList>
            <person name="de Groot N.N."/>
        </authorList>
    </citation>
    <scope>NUCLEOTIDE SEQUENCE [LARGE SCALE GENOMIC DNA]</scope>
    <source>
        <strain evidence="2 3">DSM 21800</strain>
    </source>
</reference>
<keyword evidence="1" id="KW-0812">Transmembrane</keyword>
<gene>
    <name evidence="2" type="ORF">SAMN04489812_0086</name>
</gene>
<dbReference type="OrthoDB" id="9945779at2"/>
<organism evidence="2 3">
    <name type="scientific">Microlunatus soli</name>
    <dbReference type="NCBI Taxonomy" id="630515"/>
    <lineage>
        <taxon>Bacteria</taxon>
        <taxon>Bacillati</taxon>
        <taxon>Actinomycetota</taxon>
        <taxon>Actinomycetes</taxon>
        <taxon>Propionibacteriales</taxon>
        <taxon>Propionibacteriaceae</taxon>
        <taxon>Microlunatus</taxon>
    </lineage>
</organism>